<evidence type="ECO:0000256" key="1">
    <source>
        <dbReference type="ARBA" id="ARBA00022734"/>
    </source>
</evidence>
<organism evidence="4 5">
    <name type="scientific">Leptidea sinapis</name>
    <dbReference type="NCBI Taxonomy" id="189913"/>
    <lineage>
        <taxon>Eukaryota</taxon>
        <taxon>Metazoa</taxon>
        <taxon>Ecdysozoa</taxon>
        <taxon>Arthropoda</taxon>
        <taxon>Hexapoda</taxon>
        <taxon>Insecta</taxon>
        <taxon>Pterygota</taxon>
        <taxon>Neoptera</taxon>
        <taxon>Endopterygota</taxon>
        <taxon>Lepidoptera</taxon>
        <taxon>Glossata</taxon>
        <taxon>Ditrysia</taxon>
        <taxon>Papilionoidea</taxon>
        <taxon>Pieridae</taxon>
        <taxon>Dismorphiinae</taxon>
        <taxon>Leptidea</taxon>
    </lineage>
</organism>
<dbReference type="GO" id="GO:0030246">
    <property type="term" value="F:carbohydrate binding"/>
    <property type="evidence" value="ECO:0007669"/>
    <property type="project" value="UniProtKB-UniRule"/>
</dbReference>
<dbReference type="EMBL" id="FZQP02005555">
    <property type="protein sequence ID" value="VVD01831.1"/>
    <property type="molecule type" value="Genomic_DNA"/>
</dbReference>
<dbReference type="SUPFAM" id="SSF49899">
    <property type="entry name" value="Concanavalin A-like lectins/glucanases"/>
    <property type="match status" value="1"/>
</dbReference>
<reference evidence="4 5" key="1">
    <citation type="submission" date="2017-07" db="EMBL/GenBank/DDBJ databases">
        <authorList>
            <person name="Talla V."/>
            <person name="Backstrom N."/>
        </authorList>
    </citation>
    <scope>NUCLEOTIDE SEQUENCE [LARGE SCALE GENOMIC DNA]</scope>
</reference>
<dbReference type="PROSITE" id="PS51304">
    <property type="entry name" value="GALECTIN"/>
    <property type="match status" value="1"/>
</dbReference>
<dbReference type="AlphaFoldDB" id="A0A5E4QVU0"/>
<keyword evidence="1 2" id="KW-0430">Lectin</keyword>
<evidence type="ECO:0000313" key="5">
    <source>
        <dbReference type="Proteomes" id="UP000324832"/>
    </source>
</evidence>
<feature type="domain" description="Galectin" evidence="3">
    <location>
        <begin position="11"/>
        <end position="146"/>
    </location>
</feature>
<proteinExistence type="predicted"/>
<dbReference type="Pfam" id="PF00337">
    <property type="entry name" value="Gal-bind_lectin"/>
    <property type="match status" value="1"/>
</dbReference>
<dbReference type="InterPro" id="IPR013320">
    <property type="entry name" value="ConA-like_dom_sf"/>
</dbReference>
<dbReference type="Proteomes" id="UP000324832">
    <property type="component" value="Unassembled WGS sequence"/>
</dbReference>
<evidence type="ECO:0000313" key="4">
    <source>
        <dbReference type="EMBL" id="VVD01831.1"/>
    </source>
</evidence>
<protein>
    <recommendedName>
        <fullName evidence="2">Galectin</fullName>
    </recommendedName>
</protein>
<dbReference type="Gene3D" id="2.60.120.200">
    <property type="match status" value="1"/>
</dbReference>
<sequence length="148" mass="16730">MWSGAQRENEIALRLPRALDIDDIIHVSGQLKSNPEKFCVALTSGNYDNIAAEVEAQFSQEDKIILRTSVNGFIEENDVERVKASDFFPSTDFSIRFVIKPQDESIIDIYVGESALDSISLKHNMGQITHLTLSHDIRRVDELSFKFA</sequence>
<gene>
    <name evidence="4" type="ORF">LSINAPIS_LOCUS12159</name>
</gene>
<evidence type="ECO:0000256" key="2">
    <source>
        <dbReference type="RuleBase" id="RU102079"/>
    </source>
</evidence>
<dbReference type="InterPro" id="IPR001079">
    <property type="entry name" value="Galectin_CRD"/>
</dbReference>
<keyword evidence="5" id="KW-1185">Reference proteome</keyword>
<name>A0A5E4QVU0_9NEOP</name>
<accession>A0A5E4QVU0</accession>
<evidence type="ECO:0000259" key="3">
    <source>
        <dbReference type="PROSITE" id="PS51304"/>
    </source>
</evidence>